<dbReference type="AlphaFoldDB" id="A0AAU8TZZ5"/>
<proteinExistence type="predicted"/>
<dbReference type="Proteomes" id="UP000033099">
    <property type="component" value="Chromosome"/>
</dbReference>
<name>A0AAU8TZZ5_9PSED</name>
<evidence type="ECO:0000313" key="2">
    <source>
        <dbReference type="Proteomes" id="UP000033099"/>
    </source>
</evidence>
<dbReference type="KEGG" id="pfb:VO64_4184"/>
<protein>
    <submittedName>
        <fullName evidence="1">Uncharacterized protein</fullName>
    </submittedName>
</protein>
<organism evidence="1 2">
    <name type="scientific">Pseudomonas synxantha</name>
    <dbReference type="NCBI Taxonomy" id="47883"/>
    <lineage>
        <taxon>Bacteria</taxon>
        <taxon>Pseudomonadati</taxon>
        <taxon>Pseudomonadota</taxon>
        <taxon>Gammaproteobacteria</taxon>
        <taxon>Pseudomonadales</taxon>
        <taxon>Pseudomonadaceae</taxon>
        <taxon>Pseudomonas</taxon>
    </lineage>
</organism>
<dbReference type="EMBL" id="CP011117">
    <property type="protein sequence ID" value="AKA84730.1"/>
    <property type="molecule type" value="Genomic_DNA"/>
</dbReference>
<gene>
    <name evidence="1" type="ORF">VO64_4184</name>
</gene>
<reference evidence="1 2" key="1">
    <citation type="journal article" date="2015" name="Genome Announc.">
        <title>Complete Genome Sequence of Biocontrol Strain Pseudomonas fluorescens LBUM223.</title>
        <authorList>
            <person name="Roquigny R."/>
            <person name="Arseneault T."/>
            <person name="Gadkar V.J."/>
            <person name="Novinscak A."/>
            <person name="Joly D.L."/>
            <person name="Filion M."/>
        </authorList>
    </citation>
    <scope>NUCLEOTIDE SEQUENCE [LARGE SCALE GENOMIC DNA]</scope>
    <source>
        <strain evidence="1 2">LBUM223</strain>
    </source>
</reference>
<evidence type="ECO:0000313" key="1">
    <source>
        <dbReference type="EMBL" id="AKA84730.1"/>
    </source>
</evidence>
<sequence>MPRSHERGIFVLVTKDDAWPEHQVQFPAIFQRAICLQPF</sequence>
<accession>A0AAU8TZZ5</accession>